<dbReference type="Pfam" id="PF10118">
    <property type="entry name" value="Metal_hydrol"/>
    <property type="match status" value="1"/>
</dbReference>
<feature type="transmembrane region" description="Helical" evidence="2">
    <location>
        <begin position="208"/>
        <end position="231"/>
    </location>
</feature>
<organism evidence="3 4">
    <name type="scientific">Mycolicibacterium komossense</name>
    <dbReference type="NCBI Taxonomy" id="1779"/>
    <lineage>
        <taxon>Bacteria</taxon>
        <taxon>Bacillati</taxon>
        <taxon>Actinomycetota</taxon>
        <taxon>Actinomycetes</taxon>
        <taxon>Mycobacteriales</taxon>
        <taxon>Mycobacteriaceae</taxon>
        <taxon>Mycolicibacterium</taxon>
    </lineage>
</organism>
<protein>
    <submittedName>
        <fullName evidence="3">Metal-dependent hydrolase</fullName>
    </submittedName>
</protein>
<keyword evidence="3" id="KW-0378">Hydrolase</keyword>
<name>A0ABT3CG61_9MYCO</name>
<reference evidence="3 4" key="1">
    <citation type="journal article" date="2022" name="BMC Genomics">
        <title>Comparative genome analysis of mycobacteria focusing on tRNA and non-coding RNA.</title>
        <authorList>
            <person name="Behra P.R.K."/>
            <person name="Pettersson B.M.F."/>
            <person name="Ramesh M."/>
            <person name="Das S."/>
            <person name="Dasgupta S."/>
            <person name="Kirsebom L.A."/>
        </authorList>
    </citation>
    <scope>NUCLEOTIDE SEQUENCE [LARGE SCALE GENOMIC DNA]</scope>
    <source>
        <strain evidence="3 4">DSM 44078</strain>
    </source>
</reference>
<comment type="caution">
    <text evidence="3">The sequence shown here is derived from an EMBL/GenBank/DDBJ whole genome shotgun (WGS) entry which is preliminary data.</text>
</comment>
<dbReference type="PANTHER" id="PTHR39456:SF1">
    <property type="entry name" value="METAL-DEPENDENT HYDROLASE"/>
    <property type="match status" value="1"/>
</dbReference>
<feature type="compositionally biased region" description="Low complexity" evidence="1">
    <location>
        <begin position="9"/>
        <end position="24"/>
    </location>
</feature>
<keyword evidence="2" id="KW-0812">Transmembrane</keyword>
<dbReference type="PIRSF" id="PIRSF007580">
    <property type="entry name" value="UCP07580"/>
    <property type="match status" value="1"/>
</dbReference>
<accession>A0ABT3CG61</accession>
<keyword evidence="4" id="KW-1185">Reference proteome</keyword>
<dbReference type="InterPro" id="IPR016516">
    <property type="entry name" value="UCP07580"/>
</dbReference>
<evidence type="ECO:0000256" key="1">
    <source>
        <dbReference type="SAM" id="MobiDB-lite"/>
    </source>
</evidence>
<evidence type="ECO:0000313" key="3">
    <source>
        <dbReference type="EMBL" id="MCV7228372.1"/>
    </source>
</evidence>
<gene>
    <name evidence="3" type="ORF">H7J73_20370</name>
</gene>
<sequence>MRNEVEGCAKSAGAVTGAAGGTSAHPKTRRVRFRFGKDGMADKYFVKDDIVYSHFVAGLSAGFPPGEEGFIRSVRRFADHIEDPDLKKRVAGFIGQEAMHGQEHRRLNEKLVELGYQIEWLDREALKQRLIRFEQRLPARVHLAVTAAAEHYTAVLAERTLGTPEIQAVPGDPEVWHLLNWHALEELEHKSVAFDVYRAVGGTERTRILVMAAILALTTPFVTISLAIAMARDPIARRQPLRLIREANSLFRGPLFRGVTRELAKYLRPGFHPDDIDTDALLKEWQMEMFGTEGTLVGHLK</sequence>
<dbReference type="RefSeq" id="WP_264069502.1">
    <property type="nucleotide sequence ID" value="NZ_JACKTY010000033.1"/>
</dbReference>
<evidence type="ECO:0000256" key="2">
    <source>
        <dbReference type="SAM" id="Phobius"/>
    </source>
</evidence>
<proteinExistence type="predicted"/>
<keyword evidence="2" id="KW-0472">Membrane</keyword>
<feature type="region of interest" description="Disordered" evidence="1">
    <location>
        <begin position="1"/>
        <end position="26"/>
    </location>
</feature>
<dbReference type="Proteomes" id="UP001526201">
    <property type="component" value="Unassembled WGS sequence"/>
</dbReference>
<evidence type="ECO:0000313" key="4">
    <source>
        <dbReference type="Proteomes" id="UP001526201"/>
    </source>
</evidence>
<keyword evidence="2" id="KW-1133">Transmembrane helix</keyword>
<dbReference type="EMBL" id="JACKTY010000033">
    <property type="protein sequence ID" value="MCV7228372.1"/>
    <property type="molecule type" value="Genomic_DNA"/>
</dbReference>
<dbReference type="PANTHER" id="PTHR39456">
    <property type="entry name" value="METAL-DEPENDENT HYDROLASE"/>
    <property type="match status" value="1"/>
</dbReference>
<dbReference type="GO" id="GO:0016787">
    <property type="term" value="F:hydrolase activity"/>
    <property type="evidence" value="ECO:0007669"/>
    <property type="project" value="UniProtKB-KW"/>
</dbReference>